<feature type="transmembrane region" description="Helical" evidence="7">
    <location>
        <begin position="123"/>
        <end position="144"/>
    </location>
</feature>
<evidence type="ECO:0000313" key="9">
    <source>
        <dbReference type="EMBL" id="TFK52359.1"/>
    </source>
</evidence>
<evidence type="ECO:0000256" key="1">
    <source>
        <dbReference type="ARBA" id="ARBA00004651"/>
    </source>
</evidence>
<evidence type="ECO:0000256" key="4">
    <source>
        <dbReference type="ARBA" id="ARBA00022989"/>
    </source>
</evidence>
<dbReference type="InterPro" id="IPR052053">
    <property type="entry name" value="IM_YidH-like"/>
</dbReference>
<keyword evidence="3 7" id="KW-0812">Transmembrane</keyword>
<evidence type="ECO:0000256" key="2">
    <source>
        <dbReference type="ARBA" id="ARBA00022475"/>
    </source>
</evidence>
<accession>A0A5C3N3N3</accession>
<name>A0A5C3N3N3_9AGAM</name>
<protein>
    <recommendedName>
        <fullName evidence="8">DUF202 domain-containing protein</fullName>
    </recommendedName>
</protein>
<evidence type="ECO:0000256" key="3">
    <source>
        <dbReference type="ARBA" id="ARBA00022692"/>
    </source>
</evidence>
<comment type="subcellular location">
    <subcellularLocation>
        <location evidence="1">Cell membrane</location>
        <topology evidence="1">Multi-pass membrane protein</topology>
    </subcellularLocation>
</comment>
<feature type="domain" description="DUF202" evidence="8">
    <location>
        <begin position="114"/>
        <end position="188"/>
    </location>
</feature>
<keyword evidence="4 7" id="KW-1133">Transmembrane helix</keyword>
<dbReference type="GO" id="GO:0005886">
    <property type="term" value="C:plasma membrane"/>
    <property type="evidence" value="ECO:0007669"/>
    <property type="project" value="UniProtKB-SubCell"/>
</dbReference>
<feature type="transmembrane region" description="Helical" evidence="7">
    <location>
        <begin position="164"/>
        <end position="185"/>
    </location>
</feature>
<dbReference type="InterPro" id="IPR003807">
    <property type="entry name" value="DUF202"/>
</dbReference>
<organism evidence="9 10">
    <name type="scientific">Heliocybe sulcata</name>
    <dbReference type="NCBI Taxonomy" id="5364"/>
    <lineage>
        <taxon>Eukaryota</taxon>
        <taxon>Fungi</taxon>
        <taxon>Dikarya</taxon>
        <taxon>Basidiomycota</taxon>
        <taxon>Agaricomycotina</taxon>
        <taxon>Agaricomycetes</taxon>
        <taxon>Gloeophyllales</taxon>
        <taxon>Gloeophyllaceae</taxon>
        <taxon>Heliocybe</taxon>
    </lineage>
</organism>
<reference evidence="9 10" key="1">
    <citation type="journal article" date="2019" name="Nat. Ecol. Evol.">
        <title>Megaphylogeny resolves global patterns of mushroom evolution.</title>
        <authorList>
            <person name="Varga T."/>
            <person name="Krizsan K."/>
            <person name="Foldi C."/>
            <person name="Dima B."/>
            <person name="Sanchez-Garcia M."/>
            <person name="Sanchez-Ramirez S."/>
            <person name="Szollosi G.J."/>
            <person name="Szarkandi J.G."/>
            <person name="Papp V."/>
            <person name="Albert L."/>
            <person name="Andreopoulos W."/>
            <person name="Angelini C."/>
            <person name="Antonin V."/>
            <person name="Barry K.W."/>
            <person name="Bougher N.L."/>
            <person name="Buchanan P."/>
            <person name="Buyck B."/>
            <person name="Bense V."/>
            <person name="Catcheside P."/>
            <person name="Chovatia M."/>
            <person name="Cooper J."/>
            <person name="Damon W."/>
            <person name="Desjardin D."/>
            <person name="Finy P."/>
            <person name="Geml J."/>
            <person name="Haridas S."/>
            <person name="Hughes K."/>
            <person name="Justo A."/>
            <person name="Karasinski D."/>
            <person name="Kautmanova I."/>
            <person name="Kiss B."/>
            <person name="Kocsube S."/>
            <person name="Kotiranta H."/>
            <person name="LaButti K.M."/>
            <person name="Lechner B.E."/>
            <person name="Liimatainen K."/>
            <person name="Lipzen A."/>
            <person name="Lukacs Z."/>
            <person name="Mihaltcheva S."/>
            <person name="Morgado L.N."/>
            <person name="Niskanen T."/>
            <person name="Noordeloos M.E."/>
            <person name="Ohm R.A."/>
            <person name="Ortiz-Santana B."/>
            <person name="Ovrebo C."/>
            <person name="Racz N."/>
            <person name="Riley R."/>
            <person name="Savchenko A."/>
            <person name="Shiryaev A."/>
            <person name="Soop K."/>
            <person name="Spirin V."/>
            <person name="Szebenyi C."/>
            <person name="Tomsovsky M."/>
            <person name="Tulloss R.E."/>
            <person name="Uehling J."/>
            <person name="Grigoriev I.V."/>
            <person name="Vagvolgyi C."/>
            <person name="Papp T."/>
            <person name="Martin F.M."/>
            <person name="Miettinen O."/>
            <person name="Hibbett D.S."/>
            <person name="Nagy L.G."/>
        </authorList>
    </citation>
    <scope>NUCLEOTIDE SEQUENCE [LARGE SCALE GENOMIC DNA]</scope>
    <source>
        <strain evidence="9 10">OMC1185</strain>
    </source>
</reference>
<keyword evidence="5 7" id="KW-0472">Membrane</keyword>
<dbReference type="PANTHER" id="PTHR34187">
    <property type="entry name" value="FGR18P"/>
    <property type="match status" value="1"/>
</dbReference>
<evidence type="ECO:0000259" key="8">
    <source>
        <dbReference type="Pfam" id="PF02656"/>
    </source>
</evidence>
<evidence type="ECO:0000256" key="7">
    <source>
        <dbReference type="SAM" id="Phobius"/>
    </source>
</evidence>
<evidence type="ECO:0000256" key="6">
    <source>
        <dbReference type="SAM" id="MobiDB-lite"/>
    </source>
</evidence>
<keyword evidence="10" id="KW-1185">Reference proteome</keyword>
<feature type="compositionally biased region" description="Basic and acidic residues" evidence="6">
    <location>
        <begin position="22"/>
        <end position="38"/>
    </location>
</feature>
<gene>
    <name evidence="9" type="ORF">OE88DRAFT_1657571</name>
</gene>
<dbReference type="OrthoDB" id="199599at2759"/>
<dbReference type="AlphaFoldDB" id="A0A5C3N3N3"/>
<dbReference type="Pfam" id="PF02656">
    <property type="entry name" value="DUF202"/>
    <property type="match status" value="1"/>
</dbReference>
<dbReference type="Proteomes" id="UP000305948">
    <property type="component" value="Unassembled WGS sequence"/>
</dbReference>
<feature type="compositionally biased region" description="Polar residues" evidence="6">
    <location>
        <begin position="48"/>
        <end position="75"/>
    </location>
</feature>
<evidence type="ECO:0000256" key="5">
    <source>
        <dbReference type="ARBA" id="ARBA00023136"/>
    </source>
</evidence>
<evidence type="ECO:0000313" key="10">
    <source>
        <dbReference type="Proteomes" id="UP000305948"/>
    </source>
</evidence>
<sequence length="225" mass="24157">MPNASARDQLHAQKHPSLHISWEPRDTEESSRDMDSARSPDQAEDQRQQSPCSGAVSTVAQPSPSGGDGTPTTAIESLKSEHRGQKCRPRLRLRLRDTMYNPGLELINSGSVARDHLANERTILAYVRTSLALSSMGVALVQLFTLSNSASGTKSALHVYARPLGATGVVLGLLVLLIGVVRYFTVQTALTRGNFPVARVTVIVVGLVLTALICVMFGVLVASRT</sequence>
<keyword evidence="2" id="KW-1003">Cell membrane</keyword>
<dbReference type="PANTHER" id="PTHR34187:SF2">
    <property type="entry name" value="DUF202 DOMAIN-CONTAINING PROTEIN"/>
    <property type="match status" value="1"/>
</dbReference>
<feature type="transmembrane region" description="Helical" evidence="7">
    <location>
        <begin position="197"/>
        <end position="222"/>
    </location>
</feature>
<proteinExistence type="predicted"/>
<feature type="region of interest" description="Disordered" evidence="6">
    <location>
        <begin position="1"/>
        <end position="87"/>
    </location>
</feature>
<dbReference type="EMBL" id="ML213509">
    <property type="protein sequence ID" value="TFK52359.1"/>
    <property type="molecule type" value="Genomic_DNA"/>
</dbReference>